<dbReference type="EMBL" id="BMXI01000010">
    <property type="protein sequence ID" value="GHC56429.1"/>
    <property type="molecule type" value="Genomic_DNA"/>
</dbReference>
<dbReference type="CDD" id="cd21510">
    <property type="entry name" value="agarase_cat"/>
    <property type="match status" value="1"/>
</dbReference>
<feature type="domain" description="Beta-porphyranase A C-terminal" evidence="1">
    <location>
        <begin position="576"/>
        <end position="660"/>
    </location>
</feature>
<evidence type="ECO:0000313" key="3">
    <source>
        <dbReference type="EMBL" id="GHC56429.1"/>
    </source>
</evidence>
<sequence length="664" mass="74080">MKSQTHLLGFILLSSTVTTWSQNSGTVEPPALPAASVTLSIRPQVTRSIEGHTDLERHRYFALAHGGKNFEKQTAEGKRYQELVEELDISFGRDLGPVRSVVRWTKSVREDEARPGHADLAFLKEQLGSQDHQDSPKLTRDFSPNLEVAAHGLPGGYPEFMGQWMPEEAKKSGHGHRPPVIPVNTEAAAELAAAVLDHNFTDLTRPRYFEPINEPHWSFLLNSPERIANWHLETKKAVSARTPEVLVGGPCNAVGNFYRNDYQAFNGVRKFMDNTANGLDFYSFHTYDYHSWNGQNFGGMILSGLPLEGIIDLVPNYTLISQGKACSIVISEQGGYAASGNGDSNHDLILKVAEEVMERKEGESEFDYALRARSIHDFLHINSMVANALVFMDHPQTVLKAVPFVLLHSANWDPKYYAVLYAPRDFEQNGKDWVPTGLHNYYRLFAGVNGRRIDATSNDPDVMCRSFVDGNKLFVIAHNLSRKPEKLNLDLSISQPNNLQVRRLSQNEDLTLSYREEQTEAMLHDLAPQETIVFVAEFAAPIAEEKHFNETIHYGGKVMVPAGTSIPLTVPNPAEVKEATLRIGFHLPKAENKSLVIKLNGKEIPNQVEDSAARFVDKEGAYSSCRIIKIESSLLQENNSVEVLSTVDEKVTIGSAVLRTLRSL</sequence>
<evidence type="ECO:0008006" key="5">
    <source>
        <dbReference type="Google" id="ProtNLM"/>
    </source>
</evidence>
<comment type="caution">
    <text evidence="3">The sequence shown here is derived from an EMBL/GenBank/DDBJ whole genome shotgun (WGS) entry which is preliminary data.</text>
</comment>
<dbReference type="InterPro" id="IPR017853">
    <property type="entry name" value="GH"/>
</dbReference>
<dbReference type="Pfam" id="PF18206">
    <property type="entry name" value="Porphyrn_cat_1"/>
    <property type="match status" value="1"/>
</dbReference>
<reference evidence="3" key="2">
    <citation type="submission" date="2020-09" db="EMBL/GenBank/DDBJ databases">
        <authorList>
            <person name="Sun Q."/>
            <person name="Kim S."/>
        </authorList>
    </citation>
    <scope>NUCLEOTIDE SEQUENCE</scope>
    <source>
        <strain evidence="3">KCTC 12988</strain>
    </source>
</reference>
<dbReference type="Gene3D" id="3.20.20.80">
    <property type="entry name" value="Glycosidases"/>
    <property type="match status" value="1"/>
</dbReference>
<dbReference type="RefSeq" id="WP_189570204.1">
    <property type="nucleotide sequence ID" value="NZ_BMXI01000010.1"/>
</dbReference>
<name>A0A918TND2_9BACT</name>
<dbReference type="AlphaFoldDB" id="A0A918TND2"/>
<accession>A0A918TND2</accession>
<reference evidence="3" key="1">
    <citation type="journal article" date="2014" name="Int. J. Syst. Evol. Microbiol.">
        <title>Complete genome sequence of Corynebacterium casei LMG S-19264T (=DSM 44701T), isolated from a smear-ripened cheese.</title>
        <authorList>
            <consortium name="US DOE Joint Genome Institute (JGI-PGF)"/>
            <person name="Walter F."/>
            <person name="Albersmeier A."/>
            <person name="Kalinowski J."/>
            <person name="Ruckert C."/>
        </authorList>
    </citation>
    <scope>NUCLEOTIDE SEQUENCE</scope>
    <source>
        <strain evidence="3">KCTC 12988</strain>
    </source>
</reference>
<dbReference type="InterPro" id="IPR040527">
    <property type="entry name" value="Beta-sand_Porphyrn"/>
</dbReference>
<organism evidence="3 4">
    <name type="scientific">Roseibacillus persicicus</name>
    <dbReference type="NCBI Taxonomy" id="454148"/>
    <lineage>
        <taxon>Bacteria</taxon>
        <taxon>Pseudomonadati</taxon>
        <taxon>Verrucomicrobiota</taxon>
        <taxon>Verrucomicrobiia</taxon>
        <taxon>Verrucomicrobiales</taxon>
        <taxon>Verrucomicrobiaceae</taxon>
        <taxon>Roseibacillus</taxon>
    </lineage>
</organism>
<evidence type="ECO:0000259" key="2">
    <source>
        <dbReference type="Pfam" id="PF18206"/>
    </source>
</evidence>
<keyword evidence="4" id="KW-1185">Reference proteome</keyword>
<feature type="domain" description="Porphyranase beta-sandwich" evidence="2">
    <location>
        <begin position="461"/>
        <end position="557"/>
    </location>
</feature>
<evidence type="ECO:0000313" key="4">
    <source>
        <dbReference type="Proteomes" id="UP000644507"/>
    </source>
</evidence>
<protein>
    <recommendedName>
        <fullName evidence="5">Beta-agarase</fullName>
    </recommendedName>
</protein>
<dbReference type="Gene3D" id="2.60.120.1200">
    <property type="match status" value="1"/>
</dbReference>
<dbReference type="SUPFAM" id="SSF51445">
    <property type="entry name" value="(Trans)glycosidases"/>
    <property type="match status" value="1"/>
</dbReference>
<proteinExistence type="predicted"/>
<evidence type="ECO:0000259" key="1">
    <source>
        <dbReference type="Pfam" id="PF18040"/>
    </source>
</evidence>
<dbReference type="InterPro" id="IPR041224">
    <property type="entry name" value="BPA_C"/>
</dbReference>
<dbReference type="Pfam" id="PF18040">
    <property type="entry name" value="BPA_C"/>
    <property type="match status" value="1"/>
</dbReference>
<gene>
    <name evidence="3" type="ORF">GCM10007100_23970</name>
</gene>
<dbReference type="Proteomes" id="UP000644507">
    <property type="component" value="Unassembled WGS sequence"/>
</dbReference>